<dbReference type="PANTHER" id="PTHR42760">
    <property type="entry name" value="SHORT-CHAIN DEHYDROGENASES/REDUCTASES FAMILY MEMBER"/>
    <property type="match status" value="1"/>
</dbReference>
<evidence type="ECO:0000313" key="5">
    <source>
        <dbReference type="Proteomes" id="UP000254879"/>
    </source>
</evidence>
<reference evidence="4 5" key="1">
    <citation type="submission" date="2018-06" db="EMBL/GenBank/DDBJ databases">
        <authorList>
            <consortium name="Pathogen Informatics"/>
            <person name="Doyle S."/>
        </authorList>
    </citation>
    <scope>NUCLEOTIDE SEQUENCE [LARGE SCALE GENOMIC DNA]</scope>
    <source>
        <strain evidence="5">NCTC 10815</strain>
    </source>
</reference>
<proteinExistence type="inferred from homology"/>
<dbReference type="SMART" id="SM00822">
    <property type="entry name" value="PKS_KR"/>
    <property type="match status" value="1"/>
</dbReference>
<evidence type="ECO:0000259" key="3">
    <source>
        <dbReference type="SMART" id="SM00822"/>
    </source>
</evidence>
<organism evidence="4 5">
    <name type="scientific">Listeria grayi</name>
    <name type="common">Listeria murrayi</name>
    <dbReference type="NCBI Taxonomy" id="1641"/>
    <lineage>
        <taxon>Bacteria</taxon>
        <taxon>Bacillati</taxon>
        <taxon>Bacillota</taxon>
        <taxon>Bacilli</taxon>
        <taxon>Bacillales</taxon>
        <taxon>Listeriaceae</taxon>
        <taxon>Listeria</taxon>
    </lineage>
</organism>
<dbReference type="PRINTS" id="PR00081">
    <property type="entry name" value="GDHRDH"/>
</dbReference>
<dbReference type="GO" id="GO:0006633">
    <property type="term" value="P:fatty acid biosynthetic process"/>
    <property type="evidence" value="ECO:0007669"/>
    <property type="project" value="TreeGrafter"/>
</dbReference>
<dbReference type="PROSITE" id="PS00061">
    <property type="entry name" value="ADH_SHORT"/>
    <property type="match status" value="1"/>
</dbReference>
<keyword evidence="2 4" id="KW-0560">Oxidoreductase</keyword>
<sequence>MDTFNQHDMRLFKAVSNDKNPIHESGIVFGMQLMAFMEGQVTSALGIQEMLHFEYRFLKPLYCDQCLEFSINNNQFVVLPMVNVLEKELLMEDKVVVIAGGTRGIGASLVERYLRAGYQVITFSRKEAHVLALRQKFLNASNLYVEKVDATNSKASHLFIKEVLLPFKKIDCFYYNVGICRDRTMLKMTNEEWEEVLQTNLLASFNWIQQVFRQMVQQEGKKSIYVMTSLAGIEGTFGQVNYSASKAGLIGLAKSLALEGEKYGVQVNAISPAAITAMTAPMIEKAKQHAELTGTPFPEYWNIGTSDLLADTLYQLDQKIKETGKIFSINGKRVMMYEEPVRRAYRW</sequence>
<evidence type="ECO:0000256" key="2">
    <source>
        <dbReference type="ARBA" id="ARBA00023002"/>
    </source>
</evidence>
<dbReference type="InterPro" id="IPR020904">
    <property type="entry name" value="Sc_DH/Rdtase_CS"/>
</dbReference>
<dbReference type="GO" id="GO:0048038">
    <property type="term" value="F:quinone binding"/>
    <property type="evidence" value="ECO:0007669"/>
    <property type="project" value="TreeGrafter"/>
</dbReference>
<evidence type="ECO:0000256" key="1">
    <source>
        <dbReference type="ARBA" id="ARBA00006484"/>
    </source>
</evidence>
<dbReference type="InterPro" id="IPR057326">
    <property type="entry name" value="KR_dom"/>
</dbReference>
<dbReference type="SUPFAM" id="SSF51735">
    <property type="entry name" value="NAD(P)-binding Rossmann-fold domains"/>
    <property type="match status" value="1"/>
</dbReference>
<dbReference type="GO" id="GO:0004316">
    <property type="term" value="F:3-oxoacyl-[acyl-carrier-protein] reductase (NADPH) activity"/>
    <property type="evidence" value="ECO:0007669"/>
    <property type="project" value="UniProtKB-EC"/>
</dbReference>
<dbReference type="Gene3D" id="3.40.50.720">
    <property type="entry name" value="NAD(P)-binding Rossmann-like Domain"/>
    <property type="match status" value="1"/>
</dbReference>
<name>A0A378MFN2_LISGR</name>
<feature type="domain" description="Ketoreductase" evidence="3">
    <location>
        <begin position="94"/>
        <end position="273"/>
    </location>
</feature>
<dbReference type="SUPFAM" id="SSF54637">
    <property type="entry name" value="Thioesterase/thiol ester dehydrase-isomerase"/>
    <property type="match status" value="1"/>
</dbReference>
<dbReference type="PANTHER" id="PTHR42760:SF83">
    <property type="entry name" value="(3R)-3-HYDROXYACYL-COA DEHYDROGENASE"/>
    <property type="match status" value="1"/>
</dbReference>
<dbReference type="Proteomes" id="UP000254879">
    <property type="component" value="Unassembled WGS sequence"/>
</dbReference>
<dbReference type="InterPro" id="IPR029069">
    <property type="entry name" value="HotDog_dom_sf"/>
</dbReference>
<accession>A0A378MFN2</accession>
<comment type="similarity">
    <text evidence="1">Belongs to the short-chain dehydrogenases/reductases (SDR) family.</text>
</comment>
<evidence type="ECO:0000313" key="4">
    <source>
        <dbReference type="EMBL" id="STY45101.1"/>
    </source>
</evidence>
<dbReference type="InterPro" id="IPR002347">
    <property type="entry name" value="SDR_fam"/>
</dbReference>
<dbReference type="AlphaFoldDB" id="A0A378MFN2"/>
<dbReference type="Pfam" id="PF00106">
    <property type="entry name" value="adh_short"/>
    <property type="match status" value="1"/>
</dbReference>
<dbReference type="Gene3D" id="3.10.129.10">
    <property type="entry name" value="Hotdog Thioesterase"/>
    <property type="match status" value="1"/>
</dbReference>
<dbReference type="InterPro" id="IPR036291">
    <property type="entry name" value="NAD(P)-bd_dom_sf"/>
</dbReference>
<dbReference type="EMBL" id="UGPG01000001">
    <property type="protein sequence ID" value="STY45101.1"/>
    <property type="molecule type" value="Genomic_DNA"/>
</dbReference>
<protein>
    <submittedName>
        <fullName evidence="4">3-oxoacyl-[acyl-carrier-protein] reductase FabG</fullName>
        <ecNumber evidence="4">1.1.1.100</ecNumber>
    </submittedName>
</protein>
<dbReference type="RefSeq" id="WP_115346190.1">
    <property type="nucleotide sequence ID" value="NZ_UGPG01000001.1"/>
</dbReference>
<gene>
    <name evidence="4" type="primary">fabG_11</name>
    <name evidence="4" type="ORF">NCTC10815_02476</name>
</gene>
<dbReference type="EC" id="1.1.1.100" evidence="4"/>